<dbReference type="AlphaFoldDB" id="A0A0C2YRE2"/>
<keyword evidence="2" id="KW-1185">Reference proteome</keyword>
<name>A0A0C2YRE2_9AGAM</name>
<reference evidence="1 2" key="1">
    <citation type="submission" date="2014-04" db="EMBL/GenBank/DDBJ databases">
        <authorList>
            <consortium name="DOE Joint Genome Institute"/>
            <person name="Kuo A."/>
            <person name="Kohler A."/>
            <person name="Nagy L.G."/>
            <person name="Floudas D."/>
            <person name="Copeland A."/>
            <person name="Barry K.W."/>
            <person name="Cichocki N."/>
            <person name="Veneault-Fourrey C."/>
            <person name="LaButti K."/>
            <person name="Lindquist E.A."/>
            <person name="Lipzen A."/>
            <person name="Lundell T."/>
            <person name="Morin E."/>
            <person name="Murat C."/>
            <person name="Sun H."/>
            <person name="Tunlid A."/>
            <person name="Henrissat B."/>
            <person name="Grigoriev I.V."/>
            <person name="Hibbett D.S."/>
            <person name="Martin F."/>
            <person name="Nordberg H.P."/>
            <person name="Cantor M.N."/>
            <person name="Hua S.X."/>
        </authorList>
    </citation>
    <scope>NUCLEOTIDE SEQUENCE [LARGE SCALE GENOMIC DNA]</scope>
    <source>
        <strain evidence="1 2">Foug A</strain>
    </source>
</reference>
<sequence>MVLDKQREPVDFVAGTIDRIAVTTGVLRPRVWLLKYFVLQSPPPTCRRSRRTHA</sequence>
<reference evidence="2" key="2">
    <citation type="submission" date="2015-01" db="EMBL/GenBank/DDBJ databases">
        <title>Evolutionary Origins and Diversification of the Mycorrhizal Mutualists.</title>
        <authorList>
            <consortium name="DOE Joint Genome Institute"/>
            <consortium name="Mycorrhizal Genomics Consortium"/>
            <person name="Kohler A."/>
            <person name="Kuo A."/>
            <person name="Nagy L.G."/>
            <person name="Floudas D."/>
            <person name="Copeland A."/>
            <person name="Barry K.W."/>
            <person name="Cichocki N."/>
            <person name="Veneault-Fourrey C."/>
            <person name="LaButti K."/>
            <person name="Lindquist E.A."/>
            <person name="Lipzen A."/>
            <person name="Lundell T."/>
            <person name="Morin E."/>
            <person name="Murat C."/>
            <person name="Riley R."/>
            <person name="Ohm R."/>
            <person name="Sun H."/>
            <person name="Tunlid A."/>
            <person name="Henrissat B."/>
            <person name="Grigoriev I.V."/>
            <person name="Hibbett D.S."/>
            <person name="Martin F."/>
        </authorList>
    </citation>
    <scope>NUCLEOTIDE SEQUENCE [LARGE SCALE GENOMIC DNA]</scope>
    <source>
        <strain evidence="2">Foug A</strain>
    </source>
</reference>
<gene>
    <name evidence="1" type="ORF">SCLCIDRAFT_1223879</name>
</gene>
<proteinExistence type="predicted"/>
<dbReference type="InParanoid" id="A0A0C2YRE2"/>
<dbReference type="Proteomes" id="UP000053989">
    <property type="component" value="Unassembled WGS sequence"/>
</dbReference>
<dbReference type="HOGENOM" id="CLU_3051725_0_0_1"/>
<dbReference type="EMBL" id="KN822215">
    <property type="protein sequence ID" value="KIM52298.1"/>
    <property type="molecule type" value="Genomic_DNA"/>
</dbReference>
<accession>A0A0C2YRE2</accession>
<evidence type="ECO:0000313" key="1">
    <source>
        <dbReference type="EMBL" id="KIM52298.1"/>
    </source>
</evidence>
<organism evidence="1 2">
    <name type="scientific">Scleroderma citrinum Foug A</name>
    <dbReference type="NCBI Taxonomy" id="1036808"/>
    <lineage>
        <taxon>Eukaryota</taxon>
        <taxon>Fungi</taxon>
        <taxon>Dikarya</taxon>
        <taxon>Basidiomycota</taxon>
        <taxon>Agaricomycotina</taxon>
        <taxon>Agaricomycetes</taxon>
        <taxon>Agaricomycetidae</taxon>
        <taxon>Boletales</taxon>
        <taxon>Sclerodermatineae</taxon>
        <taxon>Sclerodermataceae</taxon>
        <taxon>Scleroderma</taxon>
    </lineage>
</organism>
<evidence type="ECO:0000313" key="2">
    <source>
        <dbReference type="Proteomes" id="UP000053989"/>
    </source>
</evidence>
<protein>
    <submittedName>
        <fullName evidence="1">Uncharacterized protein</fullName>
    </submittedName>
</protein>